<dbReference type="RefSeq" id="WP_093612157.1">
    <property type="nucleotide sequence ID" value="NZ_BOMT01000003.1"/>
</dbReference>
<dbReference type="OrthoDB" id="4206639at2"/>
<reference evidence="2 3" key="1">
    <citation type="submission" date="2016-10" db="EMBL/GenBank/DDBJ databases">
        <authorList>
            <person name="de Groot N.N."/>
        </authorList>
    </citation>
    <scope>NUCLEOTIDE SEQUENCE [LARGE SCALE GENOMIC DNA]</scope>
    <source>
        <strain evidence="2 3">DSM 43019</strain>
    </source>
</reference>
<name>A0A1I2DBE4_9ACTN</name>
<evidence type="ECO:0000256" key="1">
    <source>
        <dbReference type="SAM" id="MobiDB-lite"/>
    </source>
</evidence>
<sequence>MSVADDGTETARSLTEWLGQLTFADLPEGDAATRIADSVTRWAQWQGWRVYRRAPSVFPLPPPLRGNSVIDVACARPGSPPLAIEIDRTDRQRTVDKLLAEAAAGRVAIWVRWGTGPFPPPPLPVHLVVREASRRAGRWHTVSAAPPPPRHSGAVPSGDDVHAEELPWEM</sequence>
<dbReference type="STRING" id="35752.SAMN05421541_103527"/>
<feature type="region of interest" description="Disordered" evidence="1">
    <location>
        <begin position="141"/>
        <end position="170"/>
    </location>
</feature>
<proteinExistence type="predicted"/>
<dbReference type="AlphaFoldDB" id="A0A1I2DBE4"/>
<evidence type="ECO:0000313" key="2">
    <source>
        <dbReference type="EMBL" id="SFE77778.1"/>
    </source>
</evidence>
<evidence type="ECO:0000313" key="3">
    <source>
        <dbReference type="Proteomes" id="UP000199645"/>
    </source>
</evidence>
<dbReference type="Proteomes" id="UP000199645">
    <property type="component" value="Unassembled WGS sequence"/>
</dbReference>
<keyword evidence="3" id="KW-1185">Reference proteome</keyword>
<accession>A0A1I2DBE4</accession>
<gene>
    <name evidence="2" type="ORF">SAMN05421541_103527</name>
</gene>
<feature type="compositionally biased region" description="Basic and acidic residues" evidence="1">
    <location>
        <begin position="159"/>
        <end position="170"/>
    </location>
</feature>
<organism evidence="2 3">
    <name type="scientific">Actinoplanes philippinensis</name>
    <dbReference type="NCBI Taxonomy" id="35752"/>
    <lineage>
        <taxon>Bacteria</taxon>
        <taxon>Bacillati</taxon>
        <taxon>Actinomycetota</taxon>
        <taxon>Actinomycetes</taxon>
        <taxon>Micromonosporales</taxon>
        <taxon>Micromonosporaceae</taxon>
        <taxon>Actinoplanes</taxon>
    </lineage>
</organism>
<protein>
    <submittedName>
        <fullName evidence="2">Uncharacterized protein</fullName>
    </submittedName>
</protein>
<dbReference type="EMBL" id="FONV01000003">
    <property type="protein sequence ID" value="SFE77778.1"/>
    <property type="molecule type" value="Genomic_DNA"/>
</dbReference>